<evidence type="ECO:0000313" key="10">
    <source>
        <dbReference type="Proteomes" id="UP000055590"/>
    </source>
</evidence>
<dbReference type="Proteomes" id="UP000055590">
    <property type="component" value="Chromosome"/>
</dbReference>
<dbReference type="NCBIfam" id="TIGR02937">
    <property type="entry name" value="sigma70-ECF"/>
    <property type="match status" value="1"/>
</dbReference>
<dbReference type="GO" id="GO:0003677">
    <property type="term" value="F:DNA binding"/>
    <property type="evidence" value="ECO:0007669"/>
    <property type="project" value="UniProtKB-KW"/>
</dbReference>
<dbReference type="InterPro" id="IPR007627">
    <property type="entry name" value="RNA_pol_sigma70_r2"/>
</dbReference>
<reference evidence="9 10" key="1">
    <citation type="submission" date="2015-08" db="EMBL/GenBank/DDBJ databases">
        <authorList>
            <person name="Babu N.S."/>
            <person name="Beckwith C.J."/>
            <person name="Beseler K.G."/>
            <person name="Brison A."/>
            <person name="Carone J.V."/>
            <person name="Caskin T.P."/>
            <person name="Diamond M."/>
            <person name="Durham M.E."/>
            <person name="Foxe J.M."/>
            <person name="Go M."/>
            <person name="Henderson B.A."/>
            <person name="Jones I.B."/>
            <person name="McGettigan J.A."/>
            <person name="Micheletti S.J."/>
            <person name="Nasrallah M.E."/>
            <person name="Ortiz D."/>
            <person name="Piller C.R."/>
            <person name="Privatt S.R."/>
            <person name="Schneider S.L."/>
            <person name="Sharp S."/>
            <person name="Smith T.C."/>
            <person name="Stanton J.D."/>
            <person name="Ullery H.E."/>
            <person name="Wilson R.J."/>
            <person name="Serrano M.G."/>
            <person name="Buck G."/>
            <person name="Lee V."/>
            <person name="Wang Y."/>
            <person name="Carvalho R."/>
            <person name="Voegtly L."/>
            <person name="Shi R."/>
            <person name="Duckworth R."/>
            <person name="Johnson A."/>
            <person name="Loviza R."/>
            <person name="Walstead R."/>
            <person name="Shah Z."/>
            <person name="Kiflezghi M."/>
            <person name="Wade K."/>
            <person name="Ball S.L."/>
            <person name="Bradley K.W."/>
            <person name="Asai D.J."/>
            <person name="Bowman C.A."/>
            <person name="Russell D.A."/>
            <person name="Pope W.H."/>
            <person name="Jacobs-Sera D."/>
            <person name="Hendrix R.W."/>
            <person name="Hatfull G.F."/>
        </authorList>
    </citation>
    <scope>NUCLEOTIDE SEQUENCE [LARGE SCALE GENOMIC DNA]</scope>
    <source>
        <strain evidence="9 10">DSM 27710</strain>
    </source>
</reference>
<dbReference type="Gene3D" id="1.10.1740.10">
    <property type="match status" value="1"/>
</dbReference>
<protein>
    <recommendedName>
        <fullName evidence="6">RNA polymerase sigma factor</fullName>
    </recommendedName>
</protein>
<dbReference type="PANTHER" id="PTHR43133">
    <property type="entry name" value="RNA POLYMERASE ECF-TYPE SIGMA FACTO"/>
    <property type="match status" value="1"/>
</dbReference>
<dbReference type="GO" id="GO:0016987">
    <property type="term" value="F:sigma factor activity"/>
    <property type="evidence" value="ECO:0007669"/>
    <property type="project" value="UniProtKB-KW"/>
</dbReference>
<gene>
    <name evidence="9" type="ORF">AKJ08_1321</name>
</gene>
<proteinExistence type="inferred from homology"/>
<sequence length="196" mass="22103">MSPRVLPFVSRSPPPPELSDEALLAACCVGDRGALAVLFQRHHLQVHRFCRRMVGSASDVEDLVQTTFLVAWTDAGRFRGNASVRAWLLGVAANLIRHEHRTKRNERGALERLHWKPRTVAAGVDEQVARRELLERLGGALERLPHELREAFVLCEIEEVPGTEAARILSLRPGTLWRRLHDARKRLLPLISGEEP</sequence>
<comment type="similarity">
    <text evidence="1 6">Belongs to the sigma-70 factor family. ECF subfamily.</text>
</comment>
<organism evidence="9 10">
    <name type="scientific">Vulgatibacter incomptus</name>
    <dbReference type="NCBI Taxonomy" id="1391653"/>
    <lineage>
        <taxon>Bacteria</taxon>
        <taxon>Pseudomonadati</taxon>
        <taxon>Myxococcota</taxon>
        <taxon>Myxococcia</taxon>
        <taxon>Myxococcales</taxon>
        <taxon>Cystobacterineae</taxon>
        <taxon>Vulgatibacteraceae</taxon>
        <taxon>Vulgatibacter</taxon>
    </lineage>
</organism>
<name>A0A0K1PCT4_9BACT</name>
<dbReference type="InterPro" id="IPR013325">
    <property type="entry name" value="RNA_pol_sigma_r2"/>
</dbReference>
<evidence type="ECO:0000256" key="2">
    <source>
        <dbReference type="ARBA" id="ARBA00023015"/>
    </source>
</evidence>
<evidence type="ECO:0000313" key="9">
    <source>
        <dbReference type="EMBL" id="AKU90934.1"/>
    </source>
</evidence>
<dbReference type="GO" id="GO:0006352">
    <property type="term" value="P:DNA-templated transcription initiation"/>
    <property type="evidence" value="ECO:0007669"/>
    <property type="project" value="InterPro"/>
</dbReference>
<keyword evidence="5 6" id="KW-0804">Transcription</keyword>
<dbReference type="STRING" id="1391653.AKJ08_1321"/>
<evidence type="ECO:0000256" key="1">
    <source>
        <dbReference type="ARBA" id="ARBA00010641"/>
    </source>
</evidence>
<keyword evidence="2 6" id="KW-0805">Transcription regulation</keyword>
<accession>A0A0K1PCT4</accession>
<dbReference type="PANTHER" id="PTHR43133:SF8">
    <property type="entry name" value="RNA POLYMERASE SIGMA FACTOR HI_1459-RELATED"/>
    <property type="match status" value="1"/>
</dbReference>
<evidence type="ECO:0000256" key="5">
    <source>
        <dbReference type="ARBA" id="ARBA00023163"/>
    </source>
</evidence>
<dbReference type="AlphaFoldDB" id="A0A0K1PCT4"/>
<keyword evidence="3 6" id="KW-0731">Sigma factor</keyword>
<keyword evidence="10" id="KW-1185">Reference proteome</keyword>
<dbReference type="InterPro" id="IPR036388">
    <property type="entry name" value="WH-like_DNA-bd_sf"/>
</dbReference>
<dbReference type="KEGG" id="vin:AKJ08_1321"/>
<dbReference type="RefSeq" id="WP_050725322.1">
    <property type="nucleotide sequence ID" value="NZ_CP012332.1"/>
</dbReference>
<dbReference type="InterPro" id="IPR014284">
    <property type="entry name" value="RNA_pol_sigma-70_dom"/>
</dbReference>
<keyword evidence="4 6" id="KW-0238">DNA-binding</keyword>
<dbReference type="Pfam" id="PF08281">
    <property type="entry name" value="Sigma70_r4_2"/>
    <property type="match status" value="1"/>
</dbReference>
<dbReference type="SUPFAM" id="SSF88946">
    <property type="entry name" value="Sigma2 domain of RNA polymerase sigma factors"/>
    <property type="match status" value="1"/>
</dbReference>
<dbReference type="InterPro" id="IPR039425">
    <property type="entry name" value="RNA_pol_sigma-70-like"/>
</dbReference>
<dbReference type="PROSITE" id="PS01063">
    <property type="entry name" value="SIGMA70_ECF"/>
    <property type="match status" value="1"/>
</dbReference>
<dbReference type="InterPro" id="IPR013324">
    <property type="entry name" value="RNA_pol_sigma_r3/r4-like"/>
</dbReference>
<dbReference type="InterPro" id="IPR000838">
    <property type="entry name" value="RNA_pol_sigma70_ECF_CS"/>
</dbReference>
<dbReference type="EMBL" id="CP012332">
    <property type="protein sequence ID" value="AKU90934.1"/>
    <property type="molecule type" value="Genomic_DNA"/>
</dbReference>
<evidence type="ECO:0000259" key="7">
    <source>
        <dbReference type="Pfam" id="PF04542"/>
    </source>
</evidence>
<feature type="domain" description="RNA polymerase sigma-70 region 2" evidence="7">
    <location>
        <begin position="38"/>
        <end position="104"/>
    </location>
</feature>
<evidence type="ECO:0000256" key="4">
    <source>
        <dbReference type="ARBA" id="ARBA00023125"/>
    </source>
</evidence>
<dbReference type="Pfam" id="PF04542">
    <property type="entry name" value="Sigma70_r2"/>
    <property type="match status" value="1"/>
</dbReference>
<evidence type="ECO:0000256" key="6">
    <source>
        <dbReference type="RuleBase" id="RU000716"/>
    </source>
</evidence>
<evidence type="ECO:0000259" key="8">
    <source>
        <dbReference type="Pfam" id="PF08281"/>
    </source>
</evidence>
<dbReference type="Gene3D" id="1.10.10.10">
    <property type="entry name" value="Winged helix-like DNA-binding domain superfamily/Winged helix DNA-binding domain"/>
    <property type="match status" value="1"/>
</dbReference>
<dbReference type="InterPro" id="IPR013249">
    <property type="entry name" value="RNA_pol_sigma70_r4_t2"/>
</dbReference>
<feature type="domain" description="RNA polymerase sigma factor 70 region 4 type 2" evidence="8">
    <location>
        <begin position="135"/>
        <end position="187"/>
    </location>
</feature>
<evidence type="ECO:0000256" key="3">
    <source>
        <dbReference type="ARBA" id="ARBA00023082"/>
    </source>
</evidence>
<dbReference type="SUPFAM" id="SSF88659">
    <property type="entry name" value="Sigma3 and sigma4 domains of RNA polymerase sigma factors"/>
    <property type="match status" value="1"/>
</dbReference>